<dbReference type="EMBL" id="JBBWRZ010000001">
    <property type="protein sequence ID" value="KAK8246448.1"/>
    <property type="molecule type" value="Genomic_DNA"/>
</dbReference>
<evidence type="ECO:0000259" key="2">
    <source>
        <dbReference type="Pfam" id="PF20776"/>
    </source>
</evidence>
<evidence type="ECO:0000313" key="5">
    <source>
        <dbReference type="Proteomes" id="UP001492380"/>
    </source>
</evidence>
<proteinExistence type="predicted"/>
<feature type="region of interest" description="Disordered" evidence="1">
    <location>
        <begin position="52"/>
        <end position="74"/>
    </location>
</feature>
<dbReference type="PANTHER" id="PTHR37919:SF2">
    <property type="entry name" value="EXPERA DOMAIN-CONTAINING PROTEIN"/>
    <property type="match status" value="1"/>
</dbReference>
<dbReference type="InterPro" id="IPR048401">
    <property type="entry name" value="SLS1_C"/>
</dbReference>
<sequence>MLLRKSLGNPSICLRCRIRQSYRTNGVPPRSLLAAPHSRFSTFANLRSQTSFHDTSFSQPDLRKSDVFPDNEREAPKFQVRRVSNPDGPRTRMKTIRKTRRTRNKHVLLEDYTPLDRMTLGQKAEVLVLRDVDIDFGHKGEMSYDEAGAADAKEREQAREEIEASIASETSVAGQEEVNVAINQLKPKSGKVRRIFSAEHLEKLRKSLHGFLLPQLRRFVKIAEDERKLEALKRIDDRINAKENNDESSSRELPKSIWQEGITDIETRLPRGALYLEPERLKKAELIDYIIKRIWHVTTVEEMDAVGEIEVGVKLWHLELVTRGFGIPVRESALDRIGIQRNVKIEVYKPENIIRFTANRTDATKAINDLQIELGNVGSSKFSLDPFKPMLERQGHQSILNIMNQRDIETIGTLSNANIEVLDDSLIIRATKEKNVATARRFLINMLFLRTRTETKTFTAATDKGFLYKNLSETALPYRIRQTNLGRWGYPVKRLAVPKDDEKNTAPAKHDARFSAAGEGASSSVASQVASFLQSPSVENETDVANTNAEELQDEASVWNPKITTQISAAYGNVLHSFDSEPGVSSMSAETAVESKSPVFLSSIPGANPFIGGIASLGAQLTPGSYGRTPDVLMFRFVPFPWHFKDAAAASEDIPKFSLRLAIDENGAVRYSGSGLTLADRNAYVLMPDKVTDVAFNRREMLWSMAGMKSRQIRAFVKRTQDSIEMKGNIRVPPTITLSIPAWSIHNIERYPDLPTVYTNLGEERLITFSHVGTEHRQSLRLDFDKGRFRGSMSSVEAGRLGGRRNEVRLRVRKSPDTPEQLESVLGTFVENGMRVAEWLDNAINLRLDTPPAHMSRKTAHKKYPDLSEGKGPYAYLSIWKGSGEEQNKESTVQNASPESTKGEHEPENSTFEADAAHWEATPWQDGESSRVQAQESENSSSDPQSTDGAKTEGEDASQSALSDSASTSKEDGDQKGP</sequence>
<evidence type="ECO:0000259" key="3">
    <source>
        <dbReference type="Pfam" id="PF20778"/>
    </source>
</evidence>
<feature type="domain" description="SLS1 C-terminal" evidence="3">
    <location>
        <begin position="475"/>
        <end position="831"/>
    </location>
</feature>
<dbReference type="Pfam" id="PF20776">
    <property type="entry name" value="SLS1_N"/>
    <property type="match status" value="1"/>
</dbReference>
<feature type="domain" description="SLS1 N-terminal" evidence="2">
    <location>
        <begin position="173"/>
        <end position="298"/>
    </location>
</feature>
<dbReference type="PANTHER" id="PTHR37919">
    <property type="entry name" value="PROTEIN CBG05606"/>
    <property type="match status" value="1"/>
</dbReference>
<feature type="compositionally biased region" description="Basic and acidic residues" evidence="1">
    <location>
        <begin position="61"/>
        <end position="74"/>
    </location>
</feature>
<feature type="compositionally biased region" description="Polar residues" evidence="1">
    <location>
        <begin position="890"/>
        <end position="900"/>
    </location>
</feature>
<evidence type="ECO:0000313" key="4">
    <source>
        <dbReference type="EMBL" id="KAK8246448.1"/>
    </source>
</evidence>
<accession>A0ABR1Z231</accession>
<keyword evidence="5" id="KW-1185">Reference proteome</keyword>
<dbReference type="Proteomes" id="UP001492380">
    <property type="component" value="Unassembled WGS sequence"/>
</dbReference>
<feature type="compositionally biased region" description="Polar residues" evidence="1">
    <location>
        <begin position="930"/>
        <end position="949"/>
    </location>
</feature>
<reference evidence="4 5" key="1">
    <citation type="submission" date="2024-04" db="EMBL/GenBank/DDBJ databases">
        <title>Phyllosticta paracitricarpa is synonymous to the EU quarantine fungus P. citricarpa based on phylogenomic analyses.</title>
        <authorList>
            <consortium name="Lawrence Berkeley National Laboratory"/>
            <person name="Van Ingen-Buijs V.A."/>
            <person name="Van Westerhoven A.C."/>
            <person name="Haridas S."/>
            <person name="Skiadas P."/>
            <person name="Martin F."/>
            <person name="Groenewald J.Z."/>
            <person name="Crous P.W."/>
            <person name="Seidl M.F."/>
        </authorList>
    </citation>
    <scope>NUCLEOTIDE SEQUENCE [LARGE SCALE GENOMIC DNA]</scope>
    <source>
        <strain evidence="4 5">CBS 123374</strain>
    </source>
</reference>
<evidence type="ECO:0000256" key="1">
    <source>
        <dbReference type="SAM" id="MobiDB-lite"/>
    </source>
</evidence>
<feature type="region of interest" description="Disordered" evidence="1">
    <location>
        <begin position="885"/>
        <end position="978"/>
    </location>
</feature>
<feature type="compositionally biased region" description="Basic and acidic residues" evidence="1">
    <location>
        <begin position="969"/>
        <end position="978"/>
    </location>
</feature>
<comment type="caution">
    <text evidence="4">The sequence shown here is derived from an EMBL/GenBank/DDBJ whole genome shotgun (WGS) entry which is preliminary data.</text>
</comment>
<organism evidence="4 5">
    <name type="scientific">Phyllosticta capitalensis</name>
    <dbReference type="NCBI Taxonomy" id="121624"/>
    <lineage>
        <taxon>Eukaryota</taxon>
        <taxon>Fungi</taxon>
        <taxon>Dikarya</taxon>
        <taxon>Ascomycota</taxon>
        <taxon>Pezizomycotina</taxon>
        <taxon>Dothideomycetes</taxon>
        <taxon>Dothideomycetes incertae sedis</taxon>
        <taxon>Botryosphaeriales</taxon>
        <taxon>Phyllostictaceae</taxon>
        <taxon>Phyllosticta</taxon>
    </lineage>
</organism>
<gene>
    <name evidence="4" type="ORF">HDK90DRAFT_471914</name>
</gene>
<dbReference type="InterPro" id="IPR048400">
    <property type="entry name" value="SLS1_N"/>
</dbReference>
<name>A0ABR1Z231_9PEZI</name>
<feature type="compositionally biased region" description="Low complexity" evidence="1">
    <location>
        <begin position="957"/>
        <end position="968"/>
    </location>
</feature>
<protein>
    <submittedName>
        <fullName evidence="4">Mitochondrial inner-membrane-bound regulator-domain-containing protein</fullName>
    </submittedName>
</protein>
<dbReference type="Pfam" id="PF20778">
    <property type="entry name" value="SLS1_C"/>
    <property type="match status" value="1"/>
</dbReference>